<dbReference type="InterPro" id="IPR015928">
    <property type="entry name" value="Aconitase/3IPM_dehydase_swvl"/>
</dbReference>
<evidence type="ECO:0000313" key="5">
    <source>
        <dbReference type="EMBL" id="PJF37120.1"/>
    </source>
</evidence>
<dbReference type="EMBL" id="PGTL01000004">
    <property type="protein sequence ID" value="PJF43114.1"/>
    <property type="molecule type" value="Genomic_DNA"/>
</dbReference>
<keyword evidence="3" id="KW-0028">Amino-acid biosynthesis</keyword>
<comment type="subunit">
    <text evidence="3">Heterodimer of LeuC and LeuD.</text>
</comment>
<reference evidence="7 8" key="1">
    <citation type="submission" date="2017-11" db="EMBL/GenBank/DDBJ databases">
        <title>Evolution of Phototrophy in the Chloroflexi Phylum Driven by Horizontal Gene Transfer.</title>
        <authorList>
            <person name="Ward L.M."/>
            <person name="Hemp J."/>
            <person name="Shih P.M."/>
            <person name="Mcglynn S.E."/>
            <person name="Fischer W."/>
        </authorList>
    </citation>
    <scope>NUCLEOTIDE SEQUENCE [LARGE SCALE GENOMIC DNA]</scope>
    <source>
        <strain evidence="6">CP1_1M</strain>
        <strain evidence="5">JP3_13</strain>
    </source>
</reference>
<dbReference type="NCBIfam" id="TIGR02087">
    <property type="entry name" value="LEUD_arch"/>
    <property type="match status" value="1"/>
</dbReference>
<evidence type="ECO:0000313" key="8">
    <source>
        <dbReference type="Proteomes" id="UP000229681"/>
    </source>
</evidence>
<proteinExistence type="inferred from homology"/>
<evidence type="ECO:0000256" key="2">
    <source>
        <dbReference type="ARBA" id="ARBA00023239"/>
    </source>
</evidence>
<evidence type="ECO:0000256" key="3">
    <source>
        <dbReference type="HAMAP-Rule" id="MF_01032"/>
    </source>
</evidence>
<dbReference type="PANTHER" id="PTHR43345:SF2">
    <property type="entry name" value="3-ISOPROPYLMALATE DEHYDRATASE SMALL SUBUNIT 1"/>
    <property type="match status" value="1"/>
</dbReference>
<dbReference type="PANTHER" id="PTHR43345">
    <property type="entry name" value="3-ISOPROPYLMALATE DEHYDRATASE SMALL SUBUNIT 2-RELATED-RELATED"/>
    <property type="match status" value="1"/>
</dbReference>
<comment type="catalytic activity">
    <reaction evidence="3">
        <text>(2R,3S)-3-isopropylmalate = (2S)-2-isopropylmalate</text>
        <dbReference type="Rhea" id="RHEA:32287"/>
        <dbReference type="ChEBI" id="CHEBI:1178"/>
        <dbReference type="ChEBI" id="CHEBI:35121"/>
        <dbReference type="EC" id="4.2.1.33"/>
    </reaction>
</comment>
<keyword evidence="3" id="KW-0100">Branched-chain amino acid biosynthesis</keyword>
<evidence type="ECO:0000256" key="1">
    <source>
        <dbReference type="ARBA" id="ARBA00009869"/>
    </source>
</evidence>
<dbReference type="Pfam" id="PF00694">
    <property type="entry name" value="Aconitase_C"/>
    <property type="match status" value="1"/>
</dbReference>
<name>A0A2M8PZX8_9CHLR</name>
<dbReference type="Proteomes" id="UP000229681">
    <property type="component" value="Unassembled WGS sequence"/>
</dbReference>
<accession>A0A2M8PZX8</accession>
<dbReference type="GO" id="GO:0003861">
    <property type="term" value="F:3-isopropylmalate dehydratase activity"/>
    <property type="evidence" value="ECO:0007669"/>
    <property type="project" value="UniProtKB-UniRule"/>
</dbReference>
<dbReference type="AlphaFoldDB" id="A0A2M8PZX8"/>
<accession>A0A2M8PHT4</accession>
<keyword evidence="2 3" id="KW-0456">Lyase</keyword>
<comment type="caution">
    <text evidence="6">The sequence shown here is derived from an EMBL/GenBank/DDBJ whole genome shotgun (WGS) entry which is preliminary data.</text>
</comment>
<dbReference type="EC" id="4.2.1.33" evidence="3"/>
<evidence type="ECO:0000313" key="6">
    <source>
        <dbReference type="EMBL" id="PJF43114.1"/>
    </source>
</evidence>
<dbReference type="CDD" id="cd01577">
    <property type="entry name" value="IPMI_Swivel"/>
    <property type="match status" value="1"/>
</dbReference>
<dbReference type="SUPFAM" id="SSF52016">
    <property type="entry name" value="LeuD/IlvD-like"/>
    <property type="match status" value="1"/>
</dbReference>
<dbReference type="InterPro" id="IPR033940">
    <property type="entry name" value="IPMI_Swivel"/>
</dbReference>
<protein>
    <recommendedName>
        <fullName evidence="3">3-isopropylmalate dehydratase small subunit</fullName>
        <ecNumber evidence="3">4.2.1.33</ecNumber>
    </recommendedName>
    <alternativeName>
        <fullName evidence="3">Alpha-IPM isomerase</fullName>
        <shortName evidence="3">IPMI</shortName>
    </alternativeName>
    <alternativeName>
        <fullName evidence="3">Isopropylmalate isomerase</fullName>
    </alternativeName>
</protein>
<dbReference type="InterPro" id="IPR050075">
    <property type="entry name" value="LeuD"/>
</dbReference>
<evidence type="ECO:0000313" key="7">
    <source>
        <dbReference type="Proteomes" id="UP000228947"/>
    </source>
</evidence>
<keyword evidence="3" id="KW-0432">Leucine biosynthesis</keyword>
<comment type="pathway">
    <text evidence="3">Amino-acid biosynthesis; L-leucine biosynthesis; L-leucine from 3-methyl-2-oxobutanoate: step 2/4.</text>
</comment>
<dbReference type="InterPro" id="IPR011827">
    <property type="entry name" value="LeuD_type2/HacB/DmdB"/>
</dbReference>
<gene>
    <name evidence="3" type="primary">leuD</name>
    <name evidence="5" type="ORF">CUN49_01915</name>
    <name evidence="6" type="ORF">CUN50_01625</name>
</gene>
<dbReference type="EMBL" id="PGTM01000014">
    <property type="protein sequence ID" value="PJF37120.1"/>
    <property type="molecule type" value="Genomic_DNA"/>
</dbReference>
<evidence type="ECO:0000259" key="4">
    <source>
        <dbReference type="Pfam" id="PF00694"/>
    </source>
</evidence>
<dbReference type="UniPathway" id="UPA00048">
    <property type="reaction ID" value="UER00071"/>
</dbReference>
<feature type="domain" description="Aconitase A/isopropylmalate dehydratase small subunit swivel" evidence="4">
    <location>
        <begin position="55"/>
        <end position="106"/>
    </location>
</feature>
<dbReference type="GO" id="GO:0009098">
    <property type="term" value="P:L-leucine biosynthetic process"/>
    <property type="evidence" value="ECO:0007669"/>
    <property type="project" value="UniProtKB-UniRule"/>
</dbReference>
<dbReference type="HAMAP" id="MF_01032">
    <property type="entry name" value="LeuD_type2"/>
    <property type="match status" value="1"/>
</dbReference>
<sequence>MIYTGRVWKYGDNVNTDVIFPGKYTYTVTEPALMARHALEDLDPRFAADVQLGDIIVGGRNWGCGSSREQAVTCLVQAGVRVLIAKSIARIYFRNAVNGGLLPIVSPSAVEAIQDGETISVDIEACEIRCAAGTFSFPPLSPSLKAILEAGGLIPMLRAKLAAERSE</sequence>
<comment type="similarity">
    <text evidence="1 3">Belongs to the LeuD family. LeuD type 2 subfamily.</text>
</comment>
<organism evidence="6 7">
    <name type="scientific">Candidatus Thermofonsia Clade 1 bacterium</name>
    <dbReference type="NCBI Taxonomy" id="2364210"/>
    <lineage>
        <taxon>Bacteria</taxon>
        <taxon>Bacillati</taxon>
        <taxon>Chloroflexota</taxon>
        <taxon>Candidatus Thermofontia</taxon>
        <taxon>Candidatus Thermofonsia Clade 1</taxon>
    </lineage>
</organism>
<comment type="function">
    <text evidence="3">Catalyzes the isomerization between 2-isopropylmalate and 3-isopropylmalate, via the formation of 2-isopropylmaleate.</text>
</comment>
<dbReference type="Gene3D" id="3.20.19.10">
    <property type="entry name" value="Aconitase, domain 4"/>
    <property type="match status" value="1"/>
</dbReference>
<dbReference type="Proteomes" id="UP000228947">
    <property type="component" value="Unassembled WGS sequence"/>
</dbReference>
<dbReference type="InterPro" id="IPR000573">
    <property type="entry name" value="AconitaseA/IPMdHydase_ssu_swvl"/>
</dbReference>